<gene>
    <name evidence="2" type="ORF">PSP31121_05376</name>
</gene>
<protein>
    <submittedName>
        <fullName evidence="2">Uncharacterized protein</fullName>
    </submittedName>
</protein>
<evidence type="ECO:0000256" key="1">
    <source>
        <dbReference type="SAM" id="MobiDB-lite"/>
    </source>
</evidence>
<reference evidence="2 3" key="1">
    <citation type="submission" date="2019-08" db="EMBL/GenBank/DDBJ databases">
        <authorList>
            <person name="Peeters C."/>
        </authorList>
    </citation>
    <scope>NUCLEOTIDE SEQUENCE [LARGE SCALE GENOMIC DNA]</scope>
    <source>
        <strain evidence="2 3">LMG 31121</strain>
    </source>
</reference>
<dbReference type="RefSeq" id="WP_224796818.1">
    <property type="nucleotide sequence ID" value="NZ_CABPSR010000032.1"/>
</dbReference>
<dbReference type="AlphaFoldDB" id="A0A5E5BMG6"/>
<name>A0A5E5BMG6_9BURK</name>
<dbReference type="EMBL" id="CABPSR010000032">
    <property type="protein sequence ID" value="VVE85713.1"/>
    <property type="molecule type" value="Genomic_DNA"/>
</dbReference>
<evidence type="ECO:0000313" key="3">
    <source>
        <dbReference type="Proteomes" id="UP000335538"/>
    </source>
</evidence>
<sequence length="71" mass="8138">MEVPQDTNRDPSAHRARAAALAERVDQMLSRRERSRGWIMKQARCTWPAQEEGRDRLTRGALTDIDAVYAV</sequence>
<organism evidence="2 3">
    <name type="scientific">Pandoraea sputorum</name>
    <dbReference type="NCBI Taxonomy" id="93222"/>
    <lineage>
        <taxon>Bacteria</taxon>
        <taxon>Pseudomonadati</taxon>
        <taxon>Pseudomonadota</taxon>
        <taxon>Betaproteobacteria</taxon>
        <taxon>Burkholderiales</taxon>
        <taxon>Burkholderiaceae</taxon>
        <taxon>Pandoraea</taxon>
    </lineage>
</organism>
<proteinExistence type="predicted"/>
<accession>A0A5E5BMG6</accession>
<dbReference type="Proteomes" id="UP000335538">
    <property type="component" value="Unassembled WGS sequence"/>
</dbReference>
<evidence type="ECO:0000313" key="2">
    <source>
        <dbReference type="EMBL" id="VVE85713.1"/>
    </source>
</evidence>
<feature type="region of interest" description="Disordered" evidence="1">
    <location>
        <begin position="1"/>
        <end position="20"/>
    </location>
</feature>